<dbReference type="Pfam" id="PF00590">
    <property type="entry name" value="TP_methylase"/>
    <property type="match status" value="1"/>
</dbReference>
<evidence type="ECO:0000256" key="2">
    <source>
        <dbReference type="ARBA" id="ARBA00022573"/>
    </source>
</evidence>
<evidence type="ECO:0000256" key="5">
    <source>
        <dbReference type="ARBA" id="ARBA00022691"/>
    </source>
</evidence>
<evidence type="ECO:0000256" key="3">
    <source>
        <dbReference type="ARBA" id="ARBA00022603"/>
    </source>
</evidence>
<dbReference type="InterPro" id="IPR000878">
    <property type="entry name" value="4pyrrol_Mease"/>
</dbReference>
<accession>A0A2A2H6F7</accession>
<name>A0A2A2H6F7_METBR</name>
<dbReference type="RefSeq" id="WP_069584358.1">
    <property type="nucleotide sequence ID" value="NZ_LMVM01000012.1"/>
</dbReference>
<evidence type="ECO:0000259" key="6">
    <source>
        <dbReference type="Pfam" id="PF00590"/>
    </source>
</evidence>
<comment type="caution">
    <text evidence="7">The sequence shown here is derived from an EMBL/GenBank/DDBJ whole genome shotgun (WGS) entry which is preliminary data.</text>
</comment>
<evidence type="ECO:0000313" key="8">
    <source>
        <dbReference type="Proteomes" id="UP000217784"/>
    </source>
</evidence>
<dbReference type="InterPro" id="IPR014776">
    <property type="entry name" value="4pyrrole_Mease_sub2"/>
</dbReference>
<dbReference type="EMBL" id="LMVM01000012">
    <property type="protein sequence ID" value="PAV04905.1"/>
    <property type="molecule type" value="Genomic_DNA"/>
</dbReference>
<dbReference type="Gene3D" id="3.30.950.10">
    <property type="entry name" value="Methyltransferase, Cobalt-precorrin-4 Transmethylase, Domain 2"/>
    <property type="match status" value="1"/>
</dbReference>
<dbReference type="PANTHER" id="PTHR43182:SF1">
    <property type="entry name" value="COBALT-PRECORRIN-7 C(5)-METHYLTRANSFERASE"/>
    <property type="match status" value="1"/>
</dbReference>
<proteinExistence type="predicted"/>
<keyword evidence="8" id="KW-1185">Reference proteome</keyword>
<keyword evidence="2" id="KW-0169">Cobalamin biosynthesis</keyword>
<reference evidence="7 8" key="1">
    <citation type="journal article" date="2017" name="BMC Genomics">
        <title>Genomic analysis of methanogenic archaea reveals a shift towards energy conservation.</title>
        <authorList>
            <person name="Gilmore S.P."/>
            <person name="Henske J.K."/>
            <person name="Sexton J.A."/>
            <person name="Solomon K.V."/>
            <person name="Seppala S."/>
            <person name="Yoo J.I."/>
            <person name="Huyett L.M."/>
            <person name="Pressman A."/>
            <person name="Cogan J.Z."/>
            <person name="Kivenson V."/>
            <person name="Peng X."/>
            <person name="Tan Y."/>
            <person name="Valentine D.L."/>
            <person name="O'Malley M.A."/>
        </authorList>
    </citation>
    <scope>NUCLEOTIDE SEQUENCE [LARGE SCALE GENOMIC DNA]</scope>
    <source>
        <strain evidence="7 8">M.o.H.</strain>
    </source>
</reference>
<dbReference type="SUPFAM" id="SSF53790">
    <property type="entry name" value="Tetrapyrrole methylase"/>
    <property type="match status" value="1"/>
</dbReference>
<dbReference type="AlphaFoldDB" id="A0A2A2H6F7"/>
<gene>
    <name evidence="7" type="ORF">ASJ80_11395</name>
</gene>
<dbReference type="InterPro" id="IPR035996">
    <property type="entry name" value="4pyrrol_Methylase_sf"/>
</dbReference>
<dbReference type="UniPathway" id="UPA00148"/>
<dbReference type="Proteomes" id="UP000217784">
    <property type="component" value="Unassembled WGS sequence"/>
</dbReference>
<dbReference type="Gene3D" id="3.40.1010.10">
    <property type="entry name" value="Cobalt-precorrin-4 Transmethylase, Domain 1"/>
    <property type="match status" value="1"/>
</dbReference>
<keyword evidence="4 7" id="KW-0808">Transferase</keyword>
<keyword evidence="5" id="KW-0949">S-adenosyl-L-methionine</keyword>
<organism evidence="7 8">
    <name type="scientific">Methanobacterium bryantii</name>
    <dbReference type="NCBI Taxonomy" id="2161"/>
    <lineage>
        <taxon>Archaea</taxon>
        <taxon>Methanobacteriati</taxon>
        <taxon>Methanobacteriota</taxon>
        <taxon>Methanomada group</taxon>
        <taxon>Methanobacteria</taxon>
        <taxon>Methanobacteriales</taxon>
        <taxon>Methanobacteriaceae</taxon>
        <taxon>Methanobacterium</taxon>
    </lineage>
</organism>
<comment type="pathway">
    <text evidence="1">Cofactor biosynthesis; adenosylcobalamin biosynthesis.</text>
</comment>
<protein>
    <submittedName>
        <fullName evidence="7">Cobalt-precorrin-6Y C(5)-methyltransferase</fullName>
    </submittedName>
</protein>
<dbReference type="OrthoDB" id="42238at2157"/>
<feature type="domain" description="Tetrapyrrole methylase" evidence="6">
    <location>
        <begin position="3"/>
        <end position="193"/>
    </location>
</feature>
<sequence>MSKLYIVGIGPGSKDYLTLASKKVVESSDVVIGSRRALDLFKIPDHGKIELNAQNMKEDMKLAVSEVKNGKIVALLSTGDPGFSGILKPILKLKEDINIEVIPGVSSVQLCAAKLKIPWDEADLVTMHGKGILEDILDTINNGKPTIMLPNFKPAELAAYLIENGIDPDRKAAICEKLSYGDEKIIETSLKNISEMEFSYMCVMVVY</sequence>
<evidence type="ECO:0000256" key="1">
    <source>
        <dbReference type="ARBA" id="ARBA00004953"/>
    </source>
</evidence>
<keyword evidence="3 7" id="KW-0489">Methyltransferase</keyword>
<dbReference type="InterPro" id="IPR050714">
    <property type="entry name" value="Cobalamin_biosynth_MTase"/>
</dbReference>
<dbReference type="NCBIfam" id="TIGR02467">
    <property type="entry name" value="CbiE"/>
    <property type="match status" value="1"/>
</dbReference>
<dbReference type="InterPro" id="IPR012818">
    <property type="entry name" value="CbiE"/>
</dbReference>
<evidence type="ECO:0000256" key="4">
    <source>
        <dbReference type="ARBA" id="ARBA00022679"/>
    </source>
</evidence>
<dbReference type="GO" id="GO:0032259">
    <property type="term" value="P:methylation"/>
    <property type="evidence" value="ECO:0007669"/>
    <property type="project" value="UniProtKB-KW"/>
</dbReference>
<dbReference type="InterPro" id="IPR014777">
    <property type="entry name" value="4pyrrole_Mease_sub1"/>
</dbReference>
<evidence type="ECO:0000313" key="7">
    <source>
        <dbReference type="EMBL" id="PAV04905.1"/>
    </source>
</evidence>
<dbReference type="CDD" id="cd11644">
    <property type="entry name" value="Precorrin-6Y-MT"/>
    <property type="match status" value="1"/>
</dbReference>
<dbReference type="GO" id="GO:0008276">
    <property type="term" value="F:protein methyltransferase activity"/>
    <property type="evidence" value="ECO:0007669"/>
    <property type="project" value="InterPro"/>
</dbReference>
<dbReference type="PANTHER" id="PTHR43182">
    <property type="entry name" value="COBALT-PRECORRIN-6B C(15)-METHYLTRANSFERASE (DECARBOXYLATING)"/>
    <property type="match status" value="1"/>
</dbReference>
<dbReference type="GO" id="GO:0009236">
    <property type="term" value="P:cobalamin biosynthetic process"/>
    <property type="evidence" value="ECO:0007669"/>
    <property type="project" value="UniProtKB-UniPathway"/>
</dbReference>